<dbReference type="InterPro" id="IPR053140">
    <property type="entry name" value="GDSL_Rv0518-like"/>
</dbReference>
<sequence length="405" mass="42918">MAAATIASVPARAADAGHWVAAWATAQQPVAQHPDTPAFNRAPNLAGQTVRQILAPRIAGDDWRVRVSNRYGRTPLTIDAVSLAPAGRGAALAGAAQAVHFGGARGVTLAAGASRESDPVAVHLDAGPVALSLHLAAGVPTPGDWHKVASQVSYVATDGDHVQDVSGGAFHAGPTSWFFVDALLTHATDDARTAVAIGDSITDGMRSSLNANRRWPDALARRLASDPATARVAVVNLGISGNRLLNDSACYGEKLAERYPHDALDMPGGRYVIALIGINDINFPAMPKRRGLDCDEPHTFVSAADLEAGYRRLIEAAHRAHRLIYGATLTPADLPPDREAIRAAVNQWIRTSGAFDAVIDFDQALRDPRRPQVLIARYDSGDHIHPSDAGYQAMADAIPVKLFTR</sequence>
<protein>
    <submittedName>
        <fullName evidence="2">SGNH/GDSL hydrolase family protein</fullName>
    </submittedName>
</protein>
<keyword evidence="2" id="KW-0378">Hydrolase</keyword>
<evidence type="ECO:0000259" key="1">
    <source>
        <dbReference type="Pfam" id="PF13472"/>
    </source>
</evidence>
<dbReference type="PANTHER" id="PTHR43784">
    <property type="entry name" value="GDSL-LIKE LIPASE/ACYLHYDROLASE, PUTATIVE (AFU_ORTHOLOGUE AFUA_2G00820)-RELATED"/>
    <property type="match status" value="1"/>
</dbReference>
<organism evidence="2 3">
    <name type="scientific">Robbsia betulipollinis</name>
    <dbReference type="NCBI Taxonomy" id="2981849"/>
    <lineage>
        <taxon>Bacteria</taxon>
        <taxon>Pseudomonadati</taxon>
        <taxon>Pseudomonadota</taxon>
        <taxon>Betaproteobacteria</taxon>
        <taxon>Burkholderiales</taxon>
        <taxon>Burkholderiaceae</taxon>
        <taxon>Robbsia</taxon>
    </lineage>
</organism>
<name>A0ABT3ZRD5_9BURK</name>
<feature type="domain" description="SGNH hydrolase-type esterase" evidence="1">
    <location>
        <begin position="196"/>
        <end position="393"/>
    </location>
</feature>
<proteinExistence type="predicted"/>
<accession>A0ABT3ZRD5</accession>
<dbReference type="Proteomes" id="UP001082899">
    <property type="component" value="Unassembled WGS sequence"/>
</dbReference>
<keyword evidence="3" id="KW-1185">Reference proteome</keyword>
<reference evidence="2" key="1">
    <citation type="submission" date="2022-11" db="EMBL/GenBank/DDBJ databases">
        <title>Robbsia betulipollinis sp. nov., isolated from pollen of birch (Betula pendula).</title>
        <authorList>
            <person name="Shi H."/>
            <person name="Ambika Manirajan B."/>
            <person name="Ratering S."/>
            <person name="Geissler-Plaum R."/>
            <person name="Schnell S."/>
        </authorList>
    </citation>
    <scope>NUCLEOTIDE SEQUENCE</scope>
    <source>
        <strain evidence="2">Bb-Pol-6</strain>
    </source>
</reference>
<dbReference type="EMBL" id="JAPMXC010000010">
    <property type="protein sequence ID" value="MCY0389101.1"/>
    <property type="molecule type" value="Genomic_DNA"/>
</dbReference>
<gene>
    <name evidence="2" type="ORF">OVY01_18275</name>
</gene>
<dbReference type="InterPro" id="IPR013830">
    <property type="entry name" value="SGNH_hydro"/>
</dbReference>
<dbReference type="InterPro" id="IPR036514">
    <property type="entry name" value="SGNH_hydro_sf"/>
</dbReference>
<dbReference type="GO" id="GO:0016787">
    <property type="term" value="F:hydrolase activity"/>
    <property type="evidence" value="ECO:0007669"/>
    <property type="project" value="UniProtKB-KW"/>
</dbReference>
<dbReference type="SUPFAM" id="SSF52266">
    <property type="entry name" value="SGNH hydrolase"/>
    <property type="match status" value="1"/>
</dbReference>
<dbReference type="RefSeq" id="WP_267849522.1">
    <property type="nucleotide sequence ID" value="NZ_JAPMXC010000010.1"/>
</dbReference>
<evidence type="ECO:0000313" key="2">
    <source>
        <dbReference type="EMBL" id="MCY0389101.1"/>
    </source>
</evidence>
<dbReference type="PANTHER" id="PTHR43784:SF2">
    <property type="entry name" value="GDSL-LIKE LIPASE_ACYLHYDROLASE, PUTATIVE (AFU_ORTHOLOGUE AFUA_2G00820)-RELATED"/>
    <property type="match status" value="1"/>
</dbReference>
<dbReference type="Gene3D" id="3.40.50.1110">
    <property type="entry name" value="SGNH hydrolase"/>
    <property type="match status" value="1"/>
</dbReference>
<evidence type="ECO:0000313" key="3">
    <source>
        <dbReference type="Proteomes" id="UP001082899"/>
    </source>
</evidence>
<dbReference type="CDD" id="cd01830">
    <property type="entry name" value="XynE_like"/>
    <property type="match status" value="1"/>
</dbReference>
<comment type="caution">
    <text evidence="2">The sequence shown here is derived from an EMBL/GenBank/DDBJ whole genome shotgun (WGS) entry which is preliminary data.</text>
</comment>
<dbReference type="Pfam" id="PF13472">
    <property type="entry name" value="Lipase_GDSL_2"/>
    <property type="match status" value="1"/>
</dbReference>